<gene>
    <name evidence="1" type="ORF">FILTAD_03078</name>
</gene>
<protein>
    <submittedName>
        <fullName evidence="1">Uncharacterized protein</fullName>
    </submittedName>
</protein>
<dbReference type="Proteomes" id="UP000270468">
    <property type="component" value="Unassembled WGS sequence"/>
</dbReference>
<dbReference type="EMBL" id="UXAV01000069">
    <property type="protein sequence ID" value="VDC33901.1"/>
    <property type="molecule type" value="Genomic_DNA"/>
</dbReference>
<evidence type="ECO:0000313" key="2">
    <source>
        <dbReference type="Proteomes" id="UP000270468"/>
    </source>
</evidence>
<sequence>MKSEIITVEPYELSEQEIQLVSKTGAGSIEYFKLDGKIDRGEVLTFSVETYKKGKLISDEMKSWGDHNGTYKDVIISFGTSEIRGGDNQLNMMIGVPSGLVRWQQPDKMTMSAMCRMIEEKTTLEKEKPTCLAMWKGTDGDSLSCARSEDGGFPKWLEEADVAYLYKFL</sequence>
<dbReference type="RefSeq" id="WP_124071878.1">
    <property type="nucleotide sequence ID" value="NZ_CBCRXF010000036.1"/>
</dbReference>
<reference evidence="1 2" key="1">
    <citation type="submission" date="2018-11" db="EMBL/GenBank/DDBJ databases">
        <authorList>
            <person name="Criscuolo A."/>
        </authorList>
    </citation>
    <scope>NUCLEOTIDE SEQUENCE [LARGE SCALE GENOMIC DNA]</scope>
    <source>
        <strain evidence="1">ATB-66</strain>
    </source>
</reference>
<name>A0A3P5XGI0_9BACL</name>
<proteinExistence type="predicted"/>
<dbReference type="AlphaFoldDB" id="A0A3P5XGI0"/>
<accession>A0A3P5XGI0</accession>
<evidence type="ECO:0000313" key="1">
    <source>
        <dbReference type="EMBL" id="VDC33901.1"/>
    </source>
</evidence>
<keyword evidence="2" id="KW-1185">Reference proteome</keyword>
<dbReference type="OrthoDB" id="2436709at2"/>
<organism evidence="1 2">
    <name type="scientific">Filibacter tadaridae</name>
    <dbReference type="NCBI Taxonomy" id="2483811"/>
    <lineage>
        <taxon>Bacteria</taxon>
        <taxon>Bacillati</taxon>
        <taxon>Bacillota</taxon>
        <taxon>Bacilli</taxon>
        <taxon>Bacillales</taxon>
        <taxon>Caryophanaceae</taxon>
        <taxon>Filibacter</taxon>
    </lineage>
</organism>